<protein>
    <recommendedName>
        <fullName evidence="3">DUF2971 domain-containing protein</fullName>
    </recommendedName>
</protein>
<dbReference type="OrthoDB" id="8550178at2"/>
<dbReference type="EMBL" id="PPSW01000001">
    <property type="protein sequence ID" value="TLX48931.1"/>
    <property type="molecule type" value="Genomic_DNA"/>
</dbReference>
<dbReference type="RefSeq" id="WP_138477588.1">
    <property type="nucleotide sequence ID" value="NZ_PPSW01000001.1"/>
</dbReference>
<dbReference type="Pfam" id="PF11185">
    <property type="entry name" value="DUF2971"/>
    <property type="match status" value="1"/>
</dbReference>
<dbReference type="Proteomes" id="UP000309186">
    <property type="component" value="Unassembled WGS sequence"/>
</dbReference>
<comment type="caution">
    <text evidence="1">The sequence shown here is derived from an EMBL/GenBank/DDBJ whole genome shotgun (WGS) entry which is preliminary data.</text>
</comment>
<reference evidence="1 2" key="1">
    <citation type="submission" date="2018-01" db="EMBL/GenBank/DDBJ databases">
        <title>Co-occurrence of chitin degradation, pigmentation and bioactivity in marine Pseudoalteromonas.</title>
        <authorList>
            <person name="Paulsen S."/>
            <person name="Gram L."/>
            <person name="Machado H."/>
        </authorList>
    </citation>
    <scope>NUCLEOTIDE SEQUENCE [LARGE SCALE GENOMIC DNA]</scope>
    <source>
        <strain evidence="1 2">S3663</strain>
    </source>
</reference>
<evidence type="ECO:0000313" key="2">
    <source>
        <dbReference type="Proteomes" id="UP000309186"/>
    </source>
</evidence>
<proteinExistence type="predicted"/>
<organism evidence="1 2">
    <name type="scientific">Pseudoalteromonas phenolica</name>
    <dbReference type="NCBI Taxonomy" id="161398"/>
    <lineage>
        <taxon>Bacteria</taxon>
        <taxon>Pseudomonadati</taxon>
        <taxon>Pseudomonadota</taxon>
        <taxon>Gammaproteobacteria</taxon>
        <taxon>Alteromonadales</taxon>
        <taxon>Pseudoalteromonadaceae</taxon>
        <taxon>Pseudoalteromonas</taxon>
    </lineage>
</organism>
<sequence length="325" mass="37331">MNKTSRLLCHYTSIEGLAGIVKNKQIWATHPYYLNDASELKGAFSYIFEEKNAELHSRVESDLVTLFKQELLAEGQLQSLANDIPRQARAELITRSNRIIKELKDNISEFVFVTSFTNSSGIDSNYHWMTYTPESTGYCLVFEESYIESLAFKDTEMTLQSIEYIESYQESLQIMAEKISESIFHEYRTLNKFTEGESKKVYEKEIESIRLEMTKVINKLLALYKPEAFKGELESRLVSLKLPDRGINILSDKALPGIEFRYSNNGTFIPYQPIPIDPTKIKKVIIRSDSHIDLKIKSCELFLQKELGENCPEVVASKATLRTSL</sequence>
<evidence type="ECO:0000313" key="1">
    <source>
        <dbReference type="EMBL" id="TLX48931.1"/>
    </source>
</evidence>
<accession>A0A5R9Q733</accession>
<evidence type="ECO:0008006" key="3">
    <source>
        <dbReference type="Google" id="ProtNLM"/>
    </source>
</evidence>
<gene>
    <name evidence="1" type="ORF">C1E24_00015</name>
</gene>
<name>A0A5R9Q733_9GAMM</name>
<dbReference type="AlphaFoldDB" id="A0A5R9Q733"/>
<dbReference type="InterPro" id="IPR021352">
    <property type="entry name" value="DUF2971"/>
</dbReference>